<dbReference type="Proteomes" id="UP000770889">
    <property type="component" value="Unassembled WGS sequence"/>
</dbReference>
<evidence type="ECO:0000256" key="1">
    <source>
        <dbReference type="SAM" id="Phobius"/>
    </source>
</evidence>
<reference evidence="2 3" key="1">
    <citation type="submission" date="2021-05" db="EMBL/GenBank/DDBJ databases">
        <title>Genetic and Functional Diversity in Clade A Lucinid endosymbionts from the Bahamas.</title>
        <authorList>
            <person name="Giani N.M."/>
            <person name="Engel A.S."/>
            <person name="Campbell B.J."/>
        </authorList>
    </citation>
    <scope>NUCLEOTIDE SEQUENCE [LARGE SCALE GENOMIC DNA]</scope>
    <source>
        <strain evidence="2">LUC16012Gg_MoonRockCtena</strain>
    </source>
</reference>
<name>A0A944QWY5_9GAMM</name>
<feature type="transmembrane region" description="Helical" evidence="1">
    <location>
        <begin position="110"/>
        <end position="127"/>
    </location>
</feature>
<keyword evidence="1" id="KW-0812">Transmembrane</keyword>
<feature type="transmembrane region" description="Helical" evidence="1">
    <location>
        <begin position="82"/>
        <end position="104"/>
    </location>
</feature>
<dbReference type="PANTHER" id="PTHR35867">
    <property type="entry name" value="PROTEIN RSEC"/>
    <property type="match status" value="1"/>
</dbReference>
<proteinExistence type="predicted"/>
<protein>
    <submittedName>
        <fullName evidence="2">SoxR reducing system RseC family protein</fullName>
    </submittedName>
</protein>
<dbReference type="InterPro" id="IPR007359">
    <property type="entry name" value="SigmaE_reg_RseC_MucC"/>
</dbReference>
<dbReference type="AlphaFoldDB" id="A0A944QWY5"/>
<sequence>MIEEPATVISVDDGYAFVETRQSPACGACSSAGSCTTSVLSGLFKRRHTRLRVSNPIDAKAGEHVIIGLAEGALLKVSFMAYLLPLLSMILLALLMQVLASHFAWQAGELPQVAGGLLGLMAGFLLLRHIAGQQRDKPDYQAVILRLANTNTVEFSREYVG</sequence>
<dbReference type="PIRSF" id="PIRSF004923">
    <property type="entry name" value="RseC"/>
    <property type="match status" value="1"/>
</dbReference>
<keyword evidence="1" id="KW-0472">Membrane</keyword>
<organism evidence="2 3">
    <name type="scientific">Candidatus Thiodiazotropha taylori</name>
    <dbReference type="NCBI Taxonomy" id="2792791"/>
    <lineage>
        <taxon>Bacteria</taxon>
        <taxon>Pseudomonadati</taxon>
        <taxon>Pseudomonadota</taxon>
        <taxon>Gammaproteobacteria</taxon>
        <taxon>Chromatiales</taxon>
        <taxon>Sedimenticolaceae</taxon>
        <taxon>Candidatus Thiodiazotropha</taxon>
    </lineage>
</organism>
<evidence type="ECO:0000313" key="2">
    <source>
        <dbReference type="EMBL" id="MBT2990781.1"/>
    </source>
</evidence>
<comment type="caution">
    <text evidence="2">The sequence shown here is derived from an EMBL/GenBank/DDBJ whole genome shotgun (WGS) entry which is preliminary data.</text>
</comment>
<keyword evidence="1" id="KW-1133">Transmembrane helix</keyword>
<gene>
    <name evidence="2" type="ORF">KME65_17630</name>
</gene>
<dbReference type="EMBL" id="JAHHGM010000021">
    <property type="protein sequence ID" value="MBT2990781.1"/>
    <property type="molecule type" value="Genomic_DNA"/>
</dbReference>
<accession>A0A944QWY5</accession>
<evidence type="ECO:0000313" key="3">
    <source>
        <dbReference type="Proteomes" id="UP000770889"/>
    </source>
</evidence>
<dbReference type="Pfam" id="PF04246">
    <property type="entry name" value="RseC_MucC"/>
    <property type="match status" value="1"/>
</dbReference>
<dbReference type="PANTHER" id="PTHR35867:SF1">
    <property type="entry name" value="PROTEIN RSEC"/>
    <property type="match status" value="1"/>
</dbReference>
<dbReference type="InterPro" id="IPR026268">
    <property type="entry name" value="RseC"/>
</dbReference>